<dbReference type="InterPro" id="IPR027417">
    <property type="entry name" value="P-loop_NTPase"/>
</dbReference>
<dbReference type="SUPFAM" id="SSF52540">
    <property type="entry name" value="P-loop containing nucleoside triphosphate hydrolases"/>
    <property type="match status" value="1"/>
</dbReference>
<organism evidence="1 2">
    <name type="scientific">Dysosmobacter segnis</name>
    <dbReference type="NCBI Taxonomy" id="2763042"/>
    <lineage>
        <taxon>Bacteria</taxon>
        <taxon>Bacillati</taxon>
        <taxon>Bacillota</taxon>
        <taxon>Clostridia</taxon>
        <taxon>Eubacteriales</taxon>
        <taxon>Oscillospiraceae</taxon>
        <taxon>Dysosmobacter</taxon>
    </lineage>
</organism>
<dbReference type="AlphaFoldDB" id="A0A923MP00"/>
<reference evidence="1" key="1">
    <citation type="submission" date="2020-08" db="EMBL/GenBank/DDBJ databases">
        <title>Genome public.</title>
        <authorList>
            <person name="Liu C."/>
            <person name="Sun Q."/>
        </authorList>
    </citation>
    <scope>NUCLEOTIDE SEQUENCE</scope>
    <source>
        <strain evidence="1">BX15</strain>
    </source>
</reference>
<dbReference type="Proteomes" id="UP000620327">
    <property type="component" value="Unassembled WGS sequence"/>
</dbReference>
<evidence type="ECO:0000313" key="2">
    <source>
        <dbReference type="Proteomes" id="UP000620327"/>
    </source>
</evidence>
<comment type="caution">
    <text evidence="1">The sequence shown here is derived from an EMBL/GenBank/DDBJ whole genome shotgun (WGS) entry which is preliminary data.</text>
</comment>
<evidence type="ECO:0000313" key="1">
    <source>
        <dbReference type="EMBL" id="MBC5772337.1"/>
    </source>
</evidence>
<keyword evidence="2" id="KW-1185">Reference proteome</keyword>
<protein>
    <submittedName>
        <fullName evidence="1">Uncharacterized protein</fullName>
    </submittedName>
</protein>
<accession>A0A923MP00</accession>
<proteinExistence type="predicted"/>
<dbReference type="Gene3D" id="3.40.50.300">
    <property type="entry name" value="P-loop containing nucleotide triphosphate hydrolases"/>
    <property type="match status" value="1"/>
</dbReference>
<sequence>MYKRQEVHQDIHLNYRQDLYTHCHKTISLSGTLEGDDEFINNRTEIMFPKDERIDNGESVIFTAVEALQYRLADPRTLKWINKARKSYSHVIFEQSLMKNKRALKNYLEMISDFVTHEFRKVREGDQKLLIYCATVEMCTVVTNYLKPRNSDLKVMRYTAEDDFDEMLESDLIVSTLKSLGTAQDVPKLLHVLMTDALGSKQGNRQAMGRMRDTIFKIWPNAKPTFYYFVCVDIDKHLEYHYRKVENFKGRVVGHKLVNTDYVI</sequence>
<name>A0A923MP00_9FIRM</name>
<dbReference type="RefSeq" id="WP_187016445.1">
    <property type="nucleotide sequence ID" value="NZ_JACOQI010000066.1"/>
</dbReference>
<dbReference type="EMBL" id="JACOQI010000066">
    <property type="protein sequence ID" value="MBC5772337.1"/>
    <property type="molecule type" value="Genomic_DNA"/>
</dbReference>
<gene>
    <name evidence="1" type="ORF">H8Z83_18895</name>
</gene>